<dbReference type="Pfam" id="PF00754">
    <property type="entry name" value="F5_F8_type_C"/>
    <property type="match status" value="1"/>
</dbReference>
<keyword evidence="3" id="KW-1185">Reference proteome</keyword>
<dbReference type="InterPro" id="IPR013783">
    <property type="entry name" value="Ig-like_fold"/>
</dbReference>
<dbReference type="EMBL" id="AP024355">
    <property type="protein sequence ID" value="BCR03283.1"/>
    <property type="molecule type" value="Genomic_DNA"/>
</dbReference>
<organism evidence="2 3">
    <name type="scientific">Desulfuromonas versatilis</name>
    <dbReference type="NCBI Taxonomy" id="2802975"/>
    <lineage>
        <taxon>Bacteria</taxon>
        <taxon>Pseudomonadati</taxon>
        <taxon>Thermodesulfobacteriota</taxon>
        <taxon>Desulfuromonadia</taxon>
        <taxon>Desulfuromonadales</taxon>
        <taxon>Desulfuromonadaceae</taxon>
        <taxon>Desulfuromonas</taxon>
    </lineage>
</organism>
<dbReference type="Pfam" id="PF17957">
    <property type="entry name" value="Big_7"/>
    <property type="match status" value="1"/>
</dbReference>
<dbReference type="InterPro" id="IPR000421">
    <property type="entry name" value="FA58C"/>
</dbReference>
<reference evidence="2 3" key="1">
    <citation type="journal article" date="2016" name="C (Basel)">
        <title>Selective Growth of and Electricity Production by Marine Exoelectrogenic Bacteria in Self-Aggregated Hydrogel of Microbially Reduced Graphene Oxide.</title>
        <authorList>
            <person name="Yoshida N."/>
            <person name="Goto Y."/>
            <person name="Miyata Y."/>
        </authorList>
    </citation>
    <scope>NUCLEOTIDE SEQUENCE [LARGE SCALE GENOMIC DNA]</scope>
    <source>
        <strain evidence="2 3">NIT-T3</strain>
    </source>
</reference>
<dbReference type="InterPro" id="IPR036280">
    <property type="entry name" value="Multihaem_cyt_sf"/>
</dbReference>
<reference evidence="2 3" key="2">
    <citation type="journal article" date="2021" name="Int. J. Syst. Evol. Microbiol.">
        <title>Isolation and Polyphasic Characterization of Desulfuromonas versatilis sp. Nov., an Electrogenic Bacteria Capable of Versatile Metabolism Isolated from a Graphene Oxide-Reducing Enrichment Culture.</title>
        <authorList>
            <person name="Xie L."/>
            <person name="Yoshida N."/>
            <person name="Ishii S."/>
            <person name="Meng L."/>
        </authorList>
    </citation>
    <scope>NUCLEOTIDE SEQUENCE [LARGE SCALE GENOMIC DNA]</scope>
    <source>
        <strain evidence="2 3">NIT-T3</strain>
    </source>
</reference>
<protein>
    <recommendedName>
        <fullName evidence="1">F5/8 type C domain-containing protein</fullName>
    </recommendedName>
</protein>
<dbReference type="Gene3D" id="2.60.40.10">
    <property type="entry name" value="Immunoglobulins"/>
    <property type="match status" value="1"/>
</dbReference>
<accession>A0ABM8HRT5</accession>
<dbReference type="SUPFAM" id="SSF48695">
    <property type="entry name" value="Multiheme cytochromes"/>
    <property type="match status" value="1"/>
</dbReference>
<evidence type="ECO:0000313" key="2">
    <source>
        <dbReference type="EMBL" id="BCR03283.1"/>
    </source>
</evidence>
<dbReference type="InterPro" id="IPR008979">
    <property type="entry name" value="Galactose-bd-like_sf"/>
</dbReference>
<proteinExistence type="predicted"/>
<name>A0ABM8HRT5_9BACT</name>
<dbReference type="SUPFAM" id="SSF49785">
    <property type="entry name" value="Galactose-binding domain-like"/>
    <property type="match status" value="1"/>
</dbReference>
<evidence type="ECO:0000313" key="3">
    <source>
        <dbReference type="Proteomes" id="UP001319827"/>
    </source>
</evidence>
<evidence type="ECO:0000259" key="1">
    <source>
        <dbReference type="PROSITE" id="PS50022"/>
    </source>
</evidence>
<dbReference type="Proteomes" id="UP001319827">
    <property type="component" value="Chromosome"/>
</dbReference>
<dbReference type="Gene3D" id="2.60.120.260">
    <property type="entry name" value="Galactose-binding domain-like"/>
    <property type="match status" value="1"/>
</dbReference>
<feature type="domain" description="F5/8 type C" evidence="1">
    <location>
        <begin position="389"/>
        <end position="524"/>
    </location>
</feature>
<dbReference type="Gene3D" id="3.90.10.10">
    <property type="entry name" value="Cytochrome C3"/>
    <property type="match status" value="1"/>
</dbReference>
<dbReference type="PROSITE" id="PS50022">
    <property type="entry name" value="FA58C_3"/>
    <property type="match status" value="1"/>
</dbReference>
<dbReference type="CDD" id="cd08168">
    <property type="entry name" value="Cytochrom_C3"/>
    <property type="match status" value="1"/>
</dbReference>
<sequence>MAGAGVAVAAEVGGFIGIPEAYNQMVEFDCRVCHEDPNVTLADYLPDRHHGLEDRQIPPGTDAPGSSPGEVYSCFSCHQLQFDPGTGVYLISQFRDCLACHTLKPGQGNTVHHRGASAQGGTCTHCHKVPAFAQDRPMQAACRECHGLSMHDNGGPVQDYGACVSCHMNQAQTAGDPPPFHAAPGQAVGYLVIPSGRASPGGPVYPAGKGIFAVFWSQYTRNGNEDFMEDNYEDIKPNGEDLNDEGGFRWKNPTLMFNLKAINNGGKIYNVPSFDGVQASGIPGAPVITIEKPIENATVAGTVEIQARVTDNRQVRRVYFWVDQGSKILMSGPNSSASGTWTTQWDSRYIPYGSQNMTTLDGSHTINIQAEDDQGTISTKAIAVTVNNSGGAGGGMTMGNLALGKLATASRQESGYEAAKAVDSNTSSRWWTRDKDTQWLRVNLNGSYSVSKVVINWHNYYAREYRVQVSSDGRDWTTVREMRDRRGGREEVTFPARSAQYLRIECRSSASDNGYSIYELEAYR</sequence>
<gene>
    <name evidence="2" type="ORF">DESUT3_03520</name>
</gene>